<evidence type="ECO:0000256" key="5">
    <source>
        <dbReference type="ARBA" id="ARBA00038336"/>
    </source>
</evidence>
<evidence type="ECO:0000256" key="2">
    <source>
        <dbReference type="ARBA" id="ARBA00022737"/>
    </source>
</evidence>
<dbReference type="InParanoid" id="A0A3Q0FML2"/>
<evidence type="ECO:0000256" key="3">
    <source>
        <dbReference type="ARBA" id="ARBA00022803"/>
    </source>
</evidence>
<dbReference type="Gene3D" id="1.25.40.10">
    <property type="entry name" value="Tetratricopeptide repeat domain"/>
    <property type="match status" value="3"/>
</dbReference>
<dbReference type="PANTHER" id="PTHR10271:SF0">
    <property type="entry name" value="INTERFERON-INDUCED PROTEIN WITH TETRATRICOPEPTIDE REPEATS 5"/>
    <property type="match status" value="1"/>
</dbReference>
<evidence type="ECO:0000256" key="4">
    <source>
        <dbReference type="ARBA" id="ARBA00022859"/>
    </source>
</evidence>
<comment type="similarity">
    <text evidence="5">Belongs to the IFIT family.</text>
</comment>
<proteinExistence type="inferred from homology"/>
<dbReference type="STRING" id="38654.A0A3Q0FML2"/>
<dbReference type="GO" id="GO:0005829">
    <property type="term" value="C:cytosol"/>
    <property type="evidence" value="ECO:0007669"/>
    <property type="project" value="TreeGrafter"/>
</dbReference>
<dbReference type="KEGG" id="asn:112548145"/>
<evidence type="ECO:0000313" key="7">
    <source>
        <dbReference type="RefSeq" id="XP_025048512.1"/>
    </source>
</evidence>
<protein>
    <submittedName>
        <fullName evidence="7">Interferon-induced protein with tetratricopeptide repeats 2-like isoform X1</fullName>
    </submittedName>
</protein>
<evidence type="ECO:0000256" key="1">
    <source>
        <dbReference type="ARBA" id="ARBA00022588"/>
    </source>
</evidence>
<keyword evidence="4" id="KW-0391">Immunity</keyword>
<name>A0A3Q0FML2_ALLSI</name>
<dbReference type="AlphaFoldDB" id="A0A3Q0FML2"/>
<dbReference type="GO" id="GO:0051607">
    <property type="term" value="P:defense response to virus"/>
    <property type="evidence" value="ECO:0007669"/>
    <property type="project" value="TreeGrafter"/>
</dbReference>
<dbReference type="PANTHER" id="PTHR10271">
    <property type="entry name" value="INTERFERON-INDUCED PROTEIN WITH TETRATRICOPEPTIDE REPEATS"/>
    <property type="match status" value="1"/>
</dbReference>
<keyword evidence="3" id="KW-0802">TPR repeat</keyword>
<dbReference type="GO" id="GO:0045087">
    <property type="term" value="P:innate immune response"/>
    <property type="evidence" value="ECO:0007669"/>
    <property type="project" value="UniProtKB-KW"/>
</dbReference>
<dbReference type="InterPro" id="IPR011990">
    <property type="entry name" value="TPR-like_helical_dom_sf"/>
</dbReference>
<keyword evidence="6" id="KW-1185">Reference proteome</keyword>
<dbReference type="Proteomes" id="UP000189705">
    <property type="component" value="Unplaced"/>
</dbReference>
<dbReference type="GeneID" id="112548145"/>
<dbReference type="FunFam" id="1.25.40.10:FF:000036">
    <property type="entry name" value="interferon-induced protein with tetratricopeptide repeats 5"/>
    <property type="match status" value="1"/>
</dbReference>
<keyword evidence="2" id="KW-0677">Repeat</keyword>
<sequence length="519" mass="58878">MTRSNLPESWLPRARSAACRLHSRPFPPAPLSRPLAPRCTLWLPACLARAPASGLSPSPSVQEGRAPAADASSAWRRDWDGLRDRLQALQCHFTWDLDAPGQLEPEHILLRLAVEIQHTPHNNQATLLALRAFLCQRLGHYPDALQSLRDAEEQLRQDFPDGSPARALLIYGNYAWVHYHMGSLDEATCYLERTQAAPLAPLSTALTAEISAQKGWSLLAVGFRHGEQARQCFKEALAQDPGSKELRAGLALAIYAAWIHCRDPELKMEATRQMEEVVQQQPENHRAKVHLSRLVQEQDQQRAEALIAEAVESSSDPEVIRLASFYFLKKNAERSTELLKEAISLDPDYHLLYHTLARSYREQWKTAEGQRKEELLQAAIEALEKEVTLYSGGVLSRLQLAELYGERDPWREEQMYLKLEQEAPGFSLQCRQALCLYFGRFLIYKRRDLEEAAKKLQAGYTIPIETQERRECRWRLEIIVHKLQRFNQHEKAVAITHFLQEADGGKLAEGVGAAGQGHE</sequence>
<keyword evidence="1" id="KW-0399">Innate immunity</keyword>
<evidence type="ECO:0000313" key="6">
    <source>
        <dbReference type="Proteomes" id="UP000189705"/>
    </source>
</evidence>
<gene>
    <name evidence="7" type="primary">LOC112548145</name>
</gene>
<dbReference type="RefSeq" id="XP_025048512.1">
    <property type="nucleotide sequence ID" value="XM_025192727.1"/>
</dbReference>
<organism evidence="6 7">
    <name type="scientific">Alligator sinensis</name>
    <name type="common">Chinese alligator</name>
    <dbReference type="NCBI Taxonomy" id="38654"/>
    <lineage>
        <taxon>Eukaryota</taxon>
        <taxon>Metazoa</taxon>
        <taxon>Chordata</taxon>
        <taxon>Craniata</taxon>
        <taxon>Vertebrata</taxon>
        <taxon>Euteleostomi</taxon>
        <taxon>Archelosauria</taxon>
        <taxon>Archosauria</taxon>
        <taxon>Crocodylia</taxon>
        <taxon>Alligatoridae</taxon>
        <taxon>Alligatorinae</taxon>
        <taxon>Alligator</taxon>
    </lineage>
</organism>
<dbReference type="SUPFAM" id="SSF48452">
    <property type="entry name" value="TPR-like"/>
    <property type="match status" value="1"/>
</dbReference>
<reference evidence="7" key="1">
    <citation type="submission" date="2025-08" db="UniProtKB">
        <authorList>
            <consortium name="RefSeq"/>
        </authorList>
    </citation>
    <scope>IDENTIFICATION</scope>
</reference>
<accession>A0A3Q0FML2</accession>